<gene>
    <name evidence="2" type="ORF">CGI_10007937</name>
</gene>
<proteinExistence type="predicted"/>
<sequence>MITKNNRNSNYEWAINSKPTGENNAILSYQFNTIDDFNVTLKVNGSATFMQRVSVLSKTAIIPVKHLRSELKVFVLKRNLRISAQGSEDTNPVATKLSINGPDFSLKEGTLNPEKGYKIVLTVDEGSIYEVPIQVGDDKFENNVTLRIRIFNENGDFWTFMTVFQNVRIPSQYFPTGVEDVKRLENLFRDFNKTVSYIRAGGDTMRTFRYVGSVASMFAKHKRNESVTTEEDILKGAKYVKFYKESPTEKKYKEVLPMTTIDETFCRCAGHIFSTTFNIPLNLIDLYHVWDKFDAKNATVYGTIIALFVIYIVLAVILRREDMKDIHRWSVSFLSDHDADDSYFYKITVFTGLRRHAGTTSNIFFVLSGSQDDSRTRSLHGGVRKGLSSGSIVTFVFGTRHNLGDLEYIRIWHDSSGEGSLQDWYLNKIEITDIQTDERYEILNLIIIYQF</sequence>
<dbReference type="InParanoid" id="K1RVM6"/>
<dbReference type="InterPro" id="IPR036392">
    <property type="entry name" value="PLAT/LH2_dom_sf"/>
</dbReference>
<dbReference type="EMBL" id="JH818895">
    <property type="protein sequence ID" value="EKC38856.1"/>
    <property type="molecule type" value="Genomic_DNA"/>
</dbReference>
<evidence type="ECO:0000313" key="2">
    <source>
        <dbReference type="EMBL" id="EKC38856.1"/>
    </source>
</evidence>
<dbReference type="GO" id="GO:0005262">
    <property type="term" value="F:calcium channel activity"/>
    <property type="evidence" value="ECO:0007669"/>
    <property type="project" value="TreeGrafter"/>
</dbReference>
<comment type="caution">
    <text evidence="1">Lacks conserved residue(s) required for the propagation of feature annotation.</text>
</comment>
<dbReference type="Gene3D" id="2.60.60.20">
    <property type="entry name" value="PLAT/LH2 domain"/>
    <property type="match status" value="1"/>
</dbReference>
<dbReference type="GO" id="GO:0016020">
    <property type="term" value="C:membrane"/>
    <property type="evidence" value="ECO:0007669"/>
    <property type="project" value="TreeGrafter"/>
</dbReference>
<dbReference type="AlphaFoldDB" id="K1RVM6"/>
<organism evidence="2">
    <name type="scientific">Magallana gigas</name>
    <name type="common">Pacific oyster</name>
    <name type="synonym">Crassostrea gigas</name>
    <dbReference type="NCBI Taxonomy" id="29159"/>
    <lineage>
        <taxon>Eukaryota</taxon>
        <taxon>Metazoa</taxon>
        <taxon>Spiralia</taxon>
        <taxon>Lophotrochozoa</taxon>
        <taxon>Mollusca</taxon>
        <taxon>Bivalvia</taxon>
        <taxon>Autobranchia</taxon>
        <taxon>Pteriomorphia</taxon>
        <taxon>Ostreida</taxon>
        <taxon>Ostreoidea</taxon>
        <taxon>Ostreidae</taxon>
        <taxon>Magallana</taxon>
    </lineage>
</organism>
<dbReference type="InterPro" id="IPR051223">
    <property type="entry name" value="Polycystin"/>
</dbReference>
<dbReference type="GO" id="GO:0050982">
    <property type="term" value="P:detection of mechanical stimulus"/>
    <property type="evidence" value="ECO:0007669"/>
    <property type="project" value="TreeGrafter"/>
</dbReference>
<name>K1RVM6_MAGGI</name>
<reference evidence="2" key="1">
    <citation type="journal article" date="2012" name="Nature">
        <title>The oyster genome reveals stress adaptation and complexity of shell formation.</title>
        <authorList>
            <person name="Zhang G."/>
            <person name="Fang X."/>
            <person name="Guo X."/>
            <person name="Li L."/>
            <person name="Luo R."/>
            <person name="Xu F."/>
            <person name="Yang P."/>
            <person name="Zhang L."/>
            <person name="Wang X."/>
            <person name="Qi H."/>
            <person name="Xiong Z."/>
            <person name="Que H."/>
            <person name="Xie Y."/>
            <person name="Holland P.W."/>
            <person name="Paps J."/>
            <person name="Zhu Y."/>
            <person name="Wu F."/>
            <person name="Chen Y."/>
            <person name="Wang J."/>
            <person name="Peng C."/>
            <person name="Meng J."/>
            <person name="Yang L."/>
            <person name="Liu J."/>
            <person name="Wen B."/>
            <person name="Zhang N."/>
            <person name="Huang Z."/>
            <person name="Zhu Q."/>
            <person name="Feng Y."/>
            <person name="Mount A."/>
            <person name="Hedgecock D."/>
            <person name="Xu Z."/>
            <person name="Liu Y."/>
            <person name="Domazet-Loso T."/>
            <person name="Du Y."/>
            <person name="Sun X."/>
            <person name="Zhang S."/>
            <person name="Liu B."/>
            <person name="Cheng P."/>
            <person name="Jiang X."/>
            <person name="Li J."/>
            <person name="Fan D."/>
            <person name="Wang W."/>
            <person name="Fu W."/>
            <person name="Wang T."/>
            <person name="Wang B."/>
            <person name="Zhang J."/>
            <person name="Peng Z."/>
            <person name="Li Y."/>
            <person name="Li N."/>
            <person name="Wang J."/>
            <person name="Chen M."/>
            <person name="He Y."/>
            <person name="Tan F."/>
            <person name="Song X."/>
            <person name="Zheng Q."/>
            <person name="Huang R."/>
            <person name="Yang H."/>
            <person name="Du X."/>
            <person name="Chen L."/>
            <person name="Yang M."/>
            <person name="Gaffney P.M."/>
            <person name="Wang S."/>
            <person name="Luo L."/>
            <person name="She Z."/>
            <person name="Ming Y."/>
            <person name="Huang W."/>
            <person name="Zhang S."/>
            <person name="Huang B."/>
            <person name="Zhang Y."/>
            <person name="Qu T."/>
            <person name="Ni P."/>
            <person name="Miao G."/>
            <person name="Wang J."/>
            <person name="Wang Q."/>
            <person name="Steinberg C.E."/>
            <person name="Wang H."/>
            <person name="Li N."/>
            <person name="Qian L."/>
            <person name="Zhang G."/>
            <person name="Li Y."/>
            <person name="Yang H."/>
            <person name="Liu X."/>
            <person name="Wang J."/>
            <person name="Yin Y."/>
            <person name="Wang J."/>
        </authorList>
    </citation>
    <scope>NUCLEOTIDE SEQUENCE [LARGE SCALE GENOMIC DNA]</scope>
    <source>
        <strain evidence="2">05x7-T-G4-1.051#20</strain>
    </source>
</reference>
<dbReference type="Pfam" id="PF01477">
    <property type="entry name" value="PLAT"/>
    <property type="match status" value="1"/>
</dbReference>
<dbReference type="SMART" id="SM00308">
    <property type="entry name" value="LH2"/>
    <property type="match status" value="1"/>
</dbReference>
<dbReference type="HOGENOM" id="CLU_607286_0_0_1"/>
<protein>
    <submittedName>
        <fullName evidence="2">Polycystic kidney disease protein 1-like 2</fullName>
    </submittedName>
</protein>
<dbReference type="PROSITE" id="PS50095">
    <property type="entry name" value="PLAT"/>
    <property type="match status" value="1"/>
</dbReference>
<evidence type="ECO:0000256" key="1">
    <source>
        <dbReference type="PROSITE-ProRule" id="PRU00152"/>
    </source>
</evidence>
<dbReference type="PANTHER" id="PTHR10877:SF194">
    <property type="entry name" value="LOCATION OF VULVA DEFECTIVE 1"/>
    <property type="match status" value="1"/>
</dbReference>
<dbReference type="InterPro" id="IPR001024">
    <property type="entry name" value="PLAT/LH2_dom"/>
</dbReference>
<dbReference type="PANTHER" id="PTHR10877">
    <property type="entry name" value="POLYCYSTIN FAMILY MEMBER"/>
    <property type="match status" value="1"/>
</dbReference>
<accession>K1RVM6</accession>
<dbReference type="SUPFAM" id="SSF49723">
    <property type="entry name" value="Lipase/lipooxygenase domain (PLAT/LH2 domain)"/>
    <property type="match status" value="1"/>
</dbReference>